<sequence>MKVKVTKENKNRRCSRALTRFFNKIGDLYVKMMYELANQVESAGVNVATLPKSFSMRSTRLSSGDQDLVELVRLASRRGLAKKVESEFLRQRSANGAVQKNDGLYRGSVGMGKIDEDETCDYGGSDGFKDNRVNFPRSTSHVVLTRKNEAF</sequence>
<comment type="caution">
    <text evidence="1">The sequence shown here is derived from an EMBL/GenBank/DDBJ whole genome shotgun (WGS) entry which is preliminary data.</text>
</comment>
<evidence type="ECO:0000313" key="2">
    <source>
        <dbReference type="Proteomes" id="UP001055811"/>
    </source>
</evidence>
<dbReference type="Proteomes" id="UP001055811">
    <property type="component" value="Linkage Group LG01"/>
</dbReference>
<keyword evidence="2" id="KW-1185">Reference proteome</keyword>
<organism evidence="1 2">
    <name type="scientific">Cichorium intybus</name>
    <name type="common">Chicory</name>
    <dbReference type="NCBI Taxonomy" id="13427"/>
    <lineage>
        <taxon>Eukaryota</taxon>
        <taxon>Viridiplantae</taxon>
        <taxon>Streptophyta</taxon>
        <taxon>Embryophyta</taxon>
        <taxon>Tracheophyta</taxon>
        <taxon>Spermatophyta</taxon>
        <taxon>Magnoliopsida</taxon>
        <taxon>eudicotyledons</taxon>
        <taxon>Gunneridae</taxon>
        <taxon>Pentapetalae</taxon>
        <taxon>asterids</taxon>
        <taxon>campanulids</taxon>
        <taxon>Asterales</taxon>
        <taxon>Asteraceae</taxon>
        <taxon>Cichorioideae</taxon>
        <taxon>Cichorieae</taxon>
        <taxon>Cichoriinae</taxon>
        <taxon>Cichorium</taxon>
    </lineage>
</organism>
<protein>
    <submittedName>
        <fullName evidence="1">Uncharacterized protein</fullName>
    </submittedName>
</protein>
<reference evidence="1 2" key="2">
    <citation type="journal article" date="2022" name="Mol. Ecol. Resour.">
        <title>The genomes of chicory, endive, great burdock and yacon provide insights into Asteraceae paleo-polyploidization history and plant inulin production.</title>
        <authorList>
            <person name="Fan W."/>
            <person name="Wang S."/>
            <person name="Wang H."/>
            <person name="Wang A."/>
            <person name="Jiang F."/>
            <person name="Liu H."/>
            <person name="Zhao H."/>
            <person name="Xu D."/>
            <person name="Zhang Y."/>
        </authorList>
    </citation>
    <scope>NUCLEOTIDE SEQUENCE [LARGE SCALE GENOMIC DNA]</scope>
    <source>
        <strain evidence="2">cv. Punajuju</strain>
        <tissue evidence="1">Leaves</tissue>
    </source>
</reference>
<proteinExistence type="predicted"/>
<evidence type="ECO:0000313" key="1">
    <source>
        <dbReference type="EMBL" id="KAI3788362.1"/>
    </source>
</evidence>
<name>A0ACB9GY31_CICIN</name>
<accession>A0ACB9GY31</accession>
<dbReference type="EMBL" id="CM042009">
    <property type="protein sequence ID" value="KAI3788362.1"/>
    <property type="molecule type" value="Genomic_DNA"/>
</dbReference>
<reference evidence="2" key="1">
    <citation type="journal article" date="2022" name="Mol. Ecol. Resour.">
        <title>The genomes of chicory, endive, great burdock and yacon provide insights into Asteraceae palaeo-polyploidization history and plant inulin production.</title>
        <authorList>
            <person name="Fan W."/>
            <person name="Wang S."/>
            <person name="Wang H."/>
            <person name="Wang A."/>
            <person name="Jiang F."/>
            <person name="Liu H."/>
            <person name="Zhao H."/>
            <person name="Xu D."/>
            <person name="Zhang Y."/>
        </authorList>
    </citation>
    <scope>NUCLEOTIDE SEQUENCE [LARGE SCALE GENOMIC DNA]</scope>
    <source>
        <strain evidence="2">cv. Punajuju</strain>
    </source>
</reference>
<gene>
    <name evidence="1" type="ORF">L2E82_01124</name>
</gene>